<proteinExistence type="inferred from homology"/>
<feature type="transmembrane region" description="Helical" evidence="9">
    <location>
        <begin position="43"/>
        <end position="64"/>
    </location>
</feature>
<dbReference type="Proteomes" id="UP000824976">
    <property type="component" value="Chromosome"/>
</dbReference>
<accession>A0ABX8VX25</accession>
<dbReference type="RefSeq" id="WP_309485989.1">
    <property type="nucleotide sequence ID" value="NZ_CP040817.1"/>
</dbReference>
<evidence type="ECO:0000256" key="8">
    <source>
        <dbReference type="ARBA" id="ARBA00023136"/>
    </source>
</evidence>
<gene>
    <name evidence="11" type="ORF">FGI21_10690</name>
</gene>
<evidence type="ECO:0000256" key="3">
    <source>
        <dbReference type="ARBA" id="ARBA00022448"/>
    </source>
</evidence>
<evidence type="ECO:0000256" key="5">
    <source>
        <dbReference type="ARBA" id="ARBA00022692"/>
    </source>
</evidence>
<evidence type="ECO:0000256" key="9">
    <source>
        <dbReference type="SAM" id="Phobius"/>
    </source>
</evidence>
<dbReference type="Pfam" id="PF01061">
    <property type="entry name" value="ABC2_membrane"/>
    <property type="match status" value="1"/>
</dbReference>
<sequence length="264" mass="30476">MRENSMNIVIQDLMKTLRRSELWLLLGWLEIKQRYTRSVLGPLWITISMAVMVGSIGVVYGSLFKQNMKDYLPMVGCGFVVWGYISGTINDACFSYINNGRYILQTNASFFIYIFQNVWKQLIIFSHNLVIPVGLFFIFGADNYVNFLLVIPGLILVTLNLIWISQLVAIYSVRFRDIPQMVSAVIQILFYITPIMWKPNMLSTSNVILKYNPFVYLVDILKSPLMGSEPKFESWIVSLLILFIGWILMALLSNDKINKIPTWI</sequence>
<evidence type="ECO:0000313" key="11">
    <source>
        <dbReference type="EMBL" id="QYM92307.1"/>
    </source>
</evidence>
<feature type="transmembrane region" description="Helical" evidence="9">
    <location>
        <begin position="122"/>
        <end position="141"/>
    </location>
</feature>
<keyword evidence="4" id="KW-1003">Cell membrane</keyword>
<keyword evidence="5 9" id="KW-0812">Transmembrane</keyword>
<dbReference type="PANTHER" id="PTHR30413">
    <property type="entry name" value="INNER MEMBRANE TRANSPORT PERMEASE"/>
    <property type="match status" value="1"/>
</dbReference>
<feature type="transmembrane region" description="Helical" evidence="9">
    <location>
        <begin position="147"/>
        <end position="171"/>
    </location>
</feature>
<reference evidence="11 12" key="1">
    <citation type="submission" date="2019-06" db="EMBL/GenBank/DDBJ databases">
        <title>Complete genome of Dickeya zeae PL65.</title>
        <authorList>
            <person name="Boluk G."/>
            <person name="Arif M."/>
        </authorList>
    </citation>
    <scope>NUCLEOTIDE SEQUENCE [LARGE SCALE GENOMIC DNA]</scope>
    <source>
        <strain evidence="11 12">PL65</strain>
    </source>
</reference>
<evidence type="ECO:0000313" key="12">
    <source>
        <dbReference type="Proteomes" id="UP000824976"/>
    </source>
</evidence>
<keyword evidence="3" id="KW-0813">Transport</keyword>
<feature type="transmembrane region" description="Helical" evidence="9">
    <location>
        <begin position="234"/>
        <end position="252"/>
    </location>
</feature>
<dbReference type="PANTHER" id="PTHR30413:SF10">
    <property type="entry name" value="CAPSULE POLYSACCHARIDE EXPORT INNER-MEMBRANE PROTEIN CTRC"/>
    <property type="match status" value="1"/>
</dbReference>
<name>A0ABX8VX25_9GAMM</name>
<keyword evidence="6 9" id="KW-1133">Transmembrane helix</keyword>
<evidence type="ECO:0000259" key="10">
    <source>
        <dbReference type="Pfam" id="PF01061"/>
    </source>
</evidence>
<protein>
    <submittedName>
        <fullName evidence="11">ABC transporter permease</fullName>
    </submittedName>
</protein>
<keyword evidence="7" id="KW-0625">Polysaccharide transport</keyword>
<dbReference type="InterPro" id="IPR013525">
    <property type="entry name" value="ABC2_TM"/>
</dbReference>
<organism evidence="11 12">
    <name type="scientific">Dickeya zeae</name>
    <dbReference type="NCBI Taxonomy" id="204042"/>
    <lineage>
        <taxon>Bacteria</taxon>
        <taxon>Pseudomonadati</taxon>
        <taxon>Pseudomonadota</taxon>
        <taxon>Gammaproteobacteria</taxon>
        <taxon>Enterobacterales</taxon>
        <taxon>Pectobacteriaceae</taxon>
        <taxon>Dickeya</taxon>
    </lineage>
</organism>
<keyword evidence="8 9" id="KW-0472">Membrane</keyword>
<comment type="similarity">
    <text evidence="2">Belongs to the ABC-2 integral membrane protein family.</text>
</comment>
<keyword evidence="7" id="KW-0762">Sugar transport</keyword>
<evidence type="ECO:0000256" key="2">
    <source>
        <dbReference type="ARBA" id="ARBA00007783"/>
    </source>
</evidence>
<evidence type="ECO:0000256" key="7">
    <source>
        <dbReference type="ARBA" id="ARBA00023047"/>
    </source>
</evidence>
<evidence type="ECO:0000256" key="4">
    <source>
        <dbReference type="ARBA" id="ARBA00022475"/>
    </source>
</evidence>
<evidence type="ECO:0000256" key="6">
    <source>
        <dbReference type="ARBA" id="ARBA00022989"/>
    </source>
</evidence>
<feature type="domain" description="ABC-2 type transporter transmembrane" evidence="10">
    <location>
        <begin position="23"/>
        <end position="222"/>
    </location>
</feature>
<evidence type="ECO:0000256" key="1">
    <source>
        <dbReference type="ARBA" id="ARBA00004651"/>
    </source>
</evidence>
<keyword evidence="12" id="KW-1185">Reference proteome</keyword>
<feature type="transmembrane region" description="Helical" evidence="9">
    <location>
        <begin position="178"/>
        <end position="197"/>
    </location>
</feature>
<dbReference type="EMBL" id="CP040817">
    <property type="protein sequence ID" value="QYM92307.1"/>
    <property type="molecule type" value="Genomic_DNA"/>
</dbReference>
<comment type="subcellular location">
    <subcellularLocation>
        <location evidence="1">Cell membrane</location>
        <topology evidence="1">Multi-pass membrane protein</topology>
    </subcellularLocation>
</comment>